<accession>A0ABU1K2B9</accession>
<comment type="caution">
    <text evidence="1">The sequence shown here is derived from an EMBL/GenBank/DDBJ whole genome shotgun (WGS) entry which is preliminary data.</text>
</comment>
<dbReference type="RefSeq" id="WP_309726707.1">
    <property type="nucleotide sequence ID" value="NZ_JAVDQA010000001.1"/>
</dbReference>
<gene>
    <name evidence="1" type="ORF">GGR31_000372</name>
</gene>
<protein>
    <submittedName>
        <fullName evidence="1">Uncharacterized metal-binding protein YceD (DUF177 family)</fullName>
    </submittedName>
</protein>
<dbReference type="Proteomes" id="UP001257659">
    <property type="component" value="Unassembled WGS sequence"/>
</dbReference>
<keyword evidence="2" id="KW-1185">Reference proteome</keyword>
<evidence type="ECO:0000313" key="1">
    <source>
        <dbReference type="EMBL" id="MDR6299756.1"/>
    </source>
</evidence>
<evidence type="ECO:0000313" key="2">
    <source>
        <dbReference type="Proteomes" id="UP001257659"/>
    </source>
</evidence>
<dbReference type="Pfam" id="PF02620">
    <property type="entry name" value="YceD"/>
    <property type="match status" value="1"/>
</dbReference>
<proteinExistence type="predicted"/>
<dbReference type="InterPro" id="IPR003772">
    <property type="entry name" value="YceD"/>
</dbReference>
<dbReference type="EMBL" id="JAVDQA010000001">
    <property type="protein sequence ID" value="MDR6299756.1"/>
    <property type="molecule type" value="Genomic_DNA"/>
</dbReference>
<sequence>MKKFKAYEIQFVGLKVGRHQYDYQIDNTFFELFEYNEFNNVNVKAELTLEKKPTMLELDFKVEGFVNVNCDVTNEPYDQPINGELSIVIKFGDEYNDENEELLIIPHGEYKIQVEQYIYEAIILSVPYKRIHPGVEDGTLNSEVLDKLEELAPKQKEEKDSDEEIDPRWNELKKLLNDNK</sequence>
<name>A0ABU1K2B9_9FLAO</name>
<reference evidence="1 2" key="1">
    <citation type="submission" date="2023-07" db="EMBL/GenBank/DDBJ databases">
        <title>Genomic Encyclopedia of Type Strains, Phase IV (KMG-IV): sequencing the most valuable type-strain genomes for metagenomic binning, comparative biology and taxonomic classification.</title>
        <authorList>
            <person name="Goeker M."/>
        </authorList>
    </citation>
    <scope>NUCLEOTIDE SEQUENCE [LARGE SCALE GENOMIC DNA]</scope>
    <source>
        <strain evidence="1 2">DSM 102814</strain>
    </source>
</reference>
<organism evidence="1 2">
    <name type="scientific">Mesonia maritima</name>
    <dbReference type="NCBI Taxonomy" id="1793873"/>
    <lineage>
        <taxon>Bacteria</taxon>
        <taxon>Pseudomonadati</taxon>
        <taxon>Bacteroidota</taxon>
        <taxon>Flavobacteriia</taxon>
        <taxon>Flavobacteriales</taxon>
        <taxon>Flavobacteriaceae</taxon>
        <taxon>Mesonia</taxon>
    </lineage>
</organism>